<accession>A0A9D2S4H8</accession>
<dbReference type="Gene3D" id="3.90.950.10">
    <property type="match status" value="1"/>
</dbReference>
<dbReference type="InterPro" id="IPR003697">
    <property type="entry name" value="Maf-like"/>
</dbReference>
<comment type="function">
    <text evidence="3">Nucleoside triphosphate pyrophosphatase that hydrolyzes dTTP and UTP. May have a dual role in cell division arrest and in preventing the incorporation of modified nucleotides into cellular nucleic acids.</text>
</comment>
<feature type="active site" description="Proton acceptor" evidence="3">
    <location>
        <position position="68"/>
    </location>
</feature>
<dbReference type="EMBL" id="DWYG01000131">
    <property type="protein sequence ID" value="HJB42365.1"/>
    <property type="molecule type" value="Genomic_DNA"/>
</dbReference>
<evidence type="ECO:0000256" key="2">
    <source>
        <dbReference type="ARBA" id="ARBA00022801"/>
    </source>
</evidence>
<keyword evidence="2 3" id="KW-0378">Hydrolase</keyword>
<dbReference type="Proteomes" id="UP000886803">
    <property type="component" value="Unassembled WGS sequence"/>
</dbReference>
<dbReference type="SUPFAM" id="SSF52972">
    <property type="entry name" value="ITPase-like"/>
    <property type="match status" value="1"/>
</dbReference>
<dbReference type="Pfam" id="PF02545">
    <property type="entry name" value="Maf"/>
    <property type="match status" value="1"/>
</dbReference>
<feature type="site" description="Important for substrate specificity" evidence="3">
    <location>
        <position position="151"/>
    </location>
</feature>
<dbReference type="HAMAP" id="MF_00528">
    <property type="entry name" value="Maf"/>
    <property type="match status" value="1"/>
</dbReference>
<comment type="caution">
    <text evidence="3">Lacks conserved residue(s) required for the propagation of feature annotation.</text>
</comment>
<dbReference type="CDD" id="cd00555">
    <property type="entry name" value="Maf"/>
    <property type="match status" value="1"/>
</dbReference>
<reference evidence="4" key="2">
    <citation type="submission" date="2021-04" db="EMBL/GenBank/DDBJ databases">
        <authorList>
            <person name="Gilroy R."/>
        </authorList>
    </citation>
    <scope>NUCLEOTIDE SEQUENCE</scope>
    <source>
        <strain evidence="4">ChiBcec8-13705</strain>
    </source>
</reference>
<dbReference type="GO" id="GO:0005737">
    <property type="term" value="C:cytoplasm"/>
    <property type="evidence" value="ECO:0007669"/>
    <property type="project" value="UniProtKB-SubCell"/>
</dbReference>
<sequence>MSLLLASGSPRRRELLALITRDYTVVPSAVDERRIAADSPAHLAGALAVAKAQAVAAAHPQDVVLGCDTIVDCDGQVFGKPRDEADAARMLRALSGRTHKVHTGVCVCQGSRKMAAVETTVVQFAPIAEEDLLRYIRTPEPYDKAGAYAIQGHAALWCTGIAGCYYNIMGLPVHRTAQLLANFLPL</sequence>
<comment type="similarity">
    <text evidence="3">Belongs to the Maf family. YhdE subfamily.</text>
</comment>
<keyword evidence="3" id="KW-0963">Cytoplasm</keyword>
<dbReference type="GO" id="GO:0009117">
    <property type="term" value="P:nucleotide metabolic process"/>
    <property type="evidence" value="ECO:0007669"/>
    <property type="project" value="UniProtKB-KW"/>
</dbReference>
<comment type="caution">
    <text evidence="4">The sequence shown here is derived from an EMBL/GenBank/DDBJ whole genome shotgun (WGS) entry which is preliminary data.</text>
</comment>
<evidence type="ECO:0000313" key="4">
    <source>
        <dbReference type="EMBL" id="HJB42365.1"/>
    </source>
</evidence>
<dbReference type="GO" id="GO:0047429">
    <property type="term" value="F:nucleoside triphosphate diphosphatase activity"/>
    <property type="evidence" value="ECO:0007669"/>
    <property type="project" value="UniProtKB-EC"/>
</dbReference>
<organism evidence="4 5">
    <name type="scientific">Candidatus Gemmiger avicola</name>
    <dbReference type="NCBI Taxonomy" id="2838605"/>
    <lineage>
        <taxon>Bacteria</taxon>
        <taxon>Bacillati</taxon>
        <taxon>Bacillota</taxon>
        <taxon>Clostridia</taxon>
        <taxon>Eubacteriales</taxon>
        <taxon>Gemmiger</taxon>
    </lineage>
</organism>
<dbReference type="PANTHER" id="PTHR43213:SF5">
    <property type="entry name" value="BIFUNCTIONAL DTTP_UTP PYROPHOSPHATASE_METHYLTRANSFERASE PROTEIN-RELATED"/>
    <property type="match status" value="1"/>
</dbReference>
<dbReference type="PIRSF" id="PIRSF006305">
    <property type="entry name" value="Maf"/>
    <property type="match status" value="1"/>
</dbReference>
<feature type="site" description="Important for substrate specificity" evidence="3">
    <location>
        <position position="11"/>
    </location>
</feature>
<name>A0A9D2S4H8_9FIRM</name>
<comment type="subcellular location">
    <subcellularLocation>
        <location evidence="3">Cytoplasm</location>
    </subcellularLocation>
</comment>
<feature type="site" description="Important for substrate specificity" evidence="3">
    <location>
        <position position="69"/>
    </location>
</feature>
<dbReference type="PANTHER" id="PTHR43213">
    <property type="entry name" value="BIFUNCTIONAL DTTP/UTP PYROPHOSPHATASE/METHYLTRANSFERASE PROTEIN-RELATED"/>
    <property type="match status" value="1"/>
</dbReference>
<comment type="catalytic activity">
    <reaction evidence="3">
        <text>dTTP + H2O = dTMP + diphosphate + H(+)</text>
        <dbReference type="Rhea" id="RHEA:28534"/>
        <dbReference type="ChEBI" id="CHEBI:15377"/>
        <dbReference type="ChEBI" id="CHEBI:15378"/>
        <dbReference type="ChEBI" id="CHEBI:33019"/>
        <dbReference type="ChEBI" id="CHEBI:37568"/>
        <dbReference type="ChEBI" id="CHEBI:63528"/>
        <dbReference type="EC" id="3.6.1.9"/>
    </reaction>
</comment>
<dbReference type="InterPro" id="IPR029001">
    <property type="entry name" value="ITPase-like_fam"/>
</dbReference>
<protein>
    <recommendedName>
        <fullName evidence="3">dTTP/UTP pyrophosphatase</fullName>
        <shortName evidence="3">dTTPase/UTPase</shortName>
        <ecNumber evidence="3">3.6.1.9</ecNumber>
    </recommendedName>
    <alternativeName>
        <fullName evidence="3">Nucleoside triphosphate pyrophosphatase</fullName>
    </alternativeName>
    <alternativeName>
        <fullName evidence="3">Nucleotide pyrophosphatase</fullName>
        <shortName evidence="3">Nucleotide PPase</shortName>
    </alternativeName>
</protein>
<evidence type="ECO:0000313" key="5">
    <source>
        <dbReference type="Proteomes" id="UP000886803"/>
    </source>
</evidence>
<comment type="catalytic activity">
    <reaction evidence="3">
        <text>UTP + H2O = UMP + diphosphate + H(+)</text>
        <dbReference type="Rhea" id="RHEA:29395"/>
        <dbReference type="ChEBI" id="CHEBI:15377"/>
        <dbReference type="ChEBI" id="CHEBI:15378"/>
        <dbReference type="ChEBI" id="CHEBI:33019"/>
        <dbReference type="ChEBI" id="CHEBI:46398"/>
        <dbReference type="ChEBI" id="CHEBI:57865"/>
        <dbReference type="EC" id="3.6.1.9"/>
    </reaction>
</comment>
<dbReference type="AlphaFoldDB" id="A0A9D2S4H8"/>
<gene>
    <name evidence="4" type="primary">maf</name>
    <name evidence="4" type="ORF">H9945_07690</name>
</gene>
<evidence type="ECO:0000256" key="3">
    <source>
        <dbReference type="HAMAP-Rule" id="MF_00528"/>
    </source>
</evidence>
<dbReference type="EC" id="3.6.1.9" evidence="3"/>
<keyword evidence="3" id="KW-0546">Nucleotide metabolism</keyword>
<dbReference type="NCBIfam" id="TIGR00172">
    <property type="entry name" value="maf"/>
    <property type="match status" value="1"/>
</dbReference>
<comment type="cofactor">
    <cofactor evidence="1 3">
        <name>a divalent metal cation</name>
        <dbReference type="ChEBI" id="CHEBI:60240"/>
    </cofactor>
</comment>
<evidence type="ECO:0000256" key="1">
    <source>
        <dbReference type="ARBA" id="ARBA00001968"/>
    </source>
</evidence>
<reference evidence="4" key="1">
    <citation type="journal article" date="2021" name="PeerJ">
        <title>Extensive microbial diversity within the chicken gut microbiome revealed by metagenomics and culture.</title>
        <authorList>
            <person name="Gilroy R."/>
            <person name="Ravi A."/>
            <person name="Getino M."/>
            <person name="Pursley I."/>
            <person name="Horton D.L."/>
            <person name="Alikhan N.F."/>
            <person name="Baker D."/>
            <person name="Gharbi K."/>
            <person name="Hall N."/>
            <person name="Watson M."/>
            <person name="Adriaenssens E.M."/>
            <person name="Foster-Nyarko E."/>
            <person name="Jarju S."/>
            <person name="Secka A."/>
            <person name="Antonio M."/>
            <person name="Oren A."/>
            <person name="Chaudhuri R.R."/>
            <person name="La Ragione R."/>
            <person name="Hildebrand F."/>
            <person name="Pallen M.J."/>
        </authorList>
    </citation>
    <scope>NUCLEOTIDE SEQUENCE</scope>
    <source>
        <strain evidence="4">ChiBcec8-13705</strain>
    </source>
</reference>
<proteinExistence type="inferred from homology"/>